<reference evidence="3" key="1">
    <citation type="submission" date="2023-05" db="EMBL/GenBank/DDBJ databases">
        <title>Comparative genomics of Bacillaceae isolates and their secondary metabolite potential.</title>
        <authorList>
            <person name="Song L."/>
            <person name="Nielsen L.J."/>
            <person name="Mohite O."/>
            <person name="Xu X."/>
            <person name="Weber T."/>
            <person name="Kovacs A.T."/>
        </authorList>
    </citation>
    <scope>NUCLEOTIDE SEQUENCE</scope>
    <source>
        <strain evidence="3">LY1</strain>
    </source>
</reference>
<feature type="transmembrane region" description="Helical" evidence="1">
    <location>
        <begin position="7"/>
        <end position="26"/>
    </location>
</feature>
<feature type="transmembrane region" description="Helical" evidence="1">
    <location>
        <begin position="217"/>
        <end position="237"/>
    </location>
</feature>
<dbReference type="AlphaFoldDB" id="A0AAX3WWC1"/>
<evidence type="ECO:0000259" key="2">
    <source>
        <dbReference type="Pfam" id="PF02517"/>
    </source>
</evidence>
<evidence type="ECO:0000313" key="4">
    <source>
        <dbReference type="Proteomes" id="UP001178322"/>
    </source>
</evidence>
<sequence length="266" mass="30064">MTKQKSVKGLFIYLLLGIIAFVPLYLKALSTLSTYPAQLEQAREMMGISGSPEMLALLGTLPNYIFLIIALVIGFFTAHKVGLKSVIMHPNAREKSKSEWIKGIKLAIILGSIAGVVIRGIDYLLFPLMPEGLKELIHPYNAIEFLAALLYGGIVEELLMRFGFMSLLVLIFWKLFDRKSAKPSNWVFILAIFVSTLLFAIGHYSGTASVTEMTAFIWFRMILLNGLPGFFFGWIYWKHNLELAMLAHMFAHIAMHFLMLIVSFFM</sequence>
<dbReference type="Pfam" id="PF02517">
    <property type="entry name" value="Rce1-like"/>
    <property type="match status" value="1"/>
</dbReference>
<dbReference type="InterPro" id="IPR003675">
    <property type="entry name" value="Rce1/LyrA-like_dom"/>
</dbReference>
<feature type="transmembrane region" description="Helical" evidence="1">
    <location>
        <begin position="64"/>
        <end position="83"/>
    </location>
</feature>
<evidence type="ECO:0000256" key="1">
    <source>
        <dbReference type="SAM" id="Phobius"/>
    </source>
</evidence>
<dbReference type="GO" id="GO:0008237">
    <property type="term" value="F:metallopeptidase activity"/>
    <property type="evidence" value="ECO:0007669"/>
    <property type="project" value="UniProtKB-KW"/>
</dbReference>
<dbReference type="RefSeq" id="WP_283870031.1">
    <property type="nucleotide sequence ID" value="NZ_CP126101.1"/>
</dbReference>
<protein>
    <submittedName>
        <fullName evidence="3">CPBP family intramembrane metalloprotease</fullName>
        <ecNumber evidence="3">3.4.-.-</ecNumber>
    </submittedName>
</protein>
<feature type="domain" description="CAAX prenyl protease 2/Lysostaphin resistance protein A-like" evidence="2">
    <location>
        <begin position="142"/>
        <end position="252"/>
    </location>
</feature>
<evidence type="ECO:0000313" key="3">
    <source>
        <dbReference type="EMBL" id="WHY51462.1"/>
    </source>
</evidence>
<name>A0AAX3WWC1_9BACI</name>
<dbReference type="Proteomes" id="UP001178322">
    <property type="component" value="Chromosome"/>
</dbReference>
<keyword evidence="1" id="KW-0812">Transmembrane</keyword>
<dbReference type="GO" id="GO:0004175">
    <property type="term" value="F:endopeptidase activity"/>
    <property type="evidence" value="ECO:0007669"/>
    <property type="project" value="UniProtKB-ARBA"/>
</dbReference>
<proteinExistence type="predicted"/>
<dbReference type="EMBL" id="CP126101">
    <property type="protein sequence ID" value="WHY51462.1"/>
    <property type="molecule type" value="Genomic_DNA"/>
</dbReference>
<keyword evidence="1" id="KW-0472">Membrane</keyword>
<feature type="transmembrane region" description="Helical" evidence="1">
    <location>
        <begin position="185"/>
        <end position="205"/>
    </location>
</feature>
<gene>
    <name evidence="3" type="ORF">QNH24_24920</name>
</gene>
<feature type="transmembrane region" description="Helical" evidence="1">
    <location>
        <begin position="146"/>
        <end position="173"/>
    </location>
</feature>
<keyword evidence="3" id="KW-0378">Hydrolase</keyword>
<keyword evidence="3" id="KW-0645">Protease</keyword>
<keyword evidence="1" id="KW-1133">Transmembrane helix</keyword>
<dbReference type="GO" id="GO:0080120">
    <property type="term" value="P:CAAX-box protein maturation"/>
    <property type="evidence" value="ECO:0007669"/>
    <property type="project" value="UniProtKB-ARBA"/>
</dbReference>
<accession>A0AAX3WWC1</accession>
<keyword evidence="3" id="KW-0482">Metalloprotease</keyword>
<organism evidence="3 4">
    <name type="scientific">Lysinibacillus pakistanensis</name>
    <dbReference type="NCBI Taxonomy" id="759811"/>
    <lineage>
        <taxon>Bacteria</taxon>
        <taxon>Bacillati</taxon>
        <taxon>Bacillota</taxon>
        <taxon>Bacilli</taxon>
        <taxon>Bacillales</taxon>
        <taxon>Bacillaceae</taxon>
        <taxon>Lysinibacillus</taxon>
    </lineage>
</organism>
<dbReference type="EC" id="3.4.-.-" evidence="3"/>
<feature type="transmembrane region" description="Helical" evidence="1">
    <location>
        <begin position="104"/>
        <end position="126"/>
    </location>
</feature>
<feature type="transmembrane region" description="Helical" evidence="1">
    <location>
        <begin position="244"/>
        <end position="265"/>
    </location>
</feature>